<gene>
    <name evidence="6" type="ORF">C1I98_00290</name>
</gene>
<evidence type="ECO:0000313" key="6">
    <source>
        <dbReference type="EMBL" id="PZG57146.1"/>
    </source>
</evidence>
<reference evidence="6 7" key="1">
    <citation type="submission" date="2018-01" db="EMBL/GenBank/DDBJ databases">
        <title>Draft genome sequence of Sphaerisporangium sp. 7K107.</title>
        <authorList>
            <person name="Sahin N."/>
            <person name="Saygin H."/>
            <person name="Ay H."/>
        </authorList>
    </citation>
    <scope>NUCLEOTIDE SEQUENCE [LARGE SCALE GENOMIC DNA]</scope>
    <source>
        <strain evidence="6 7">7K107</strain>
    </source>
</reference>
<dbReference type="Proteomes" id="UP000248544">
    <property type="component" value="Unassembled WGS sequence"/>
</dbReference>
<evidence type="ECO:0000256" key="3">
    <source>
        <dbReference type="ARBA" id="ARBA00023087"/>
    </source>
</evidence>
<keyword evidence="3" id="KW-0034">Amyloid</keyword>
<sequence>MQAGIAAGIAGVVFMASPAHATIDNGDRTSGNGSILGGNQLKVPITAPINVCGNQVNVIAVPVLNPTQGKCVNGAKVNN</sequence>
<keyword evidence="1" id="KW-0134">Cell wall</keyword>
<evidence type="ECO:0000256" key="1">
    <source>
        <dbReference type="ARBA" id="ARBA00022512"/>
    </source>
</evidence>
<accession>A0A2W2H4X7</accession>
<feature type="signal peptide" evidence="4">
    <location>
        <begin position="1"/>
        <end position="21"/>
    </location>
</feature>
<keyword evidence="2" id="KW-0130">Cell adhesion</keyword>
<evidence type="ECO:0000259" key="5">
    <source>
        <dbReference type="PROSITE" id="PS51884"/>
    </source>
</evidence>
<comment type="caution">
    <text evidence="6">The sequence shown here is derived from an EMBL/GenBank/DDBJ whole genome shotgun (WGS) entry which is preliminary data.</text>
</comment>
<dbReference type="Pfam" id="PF03777">
    <property type="entry name" value="ChpA-C"/>
    <property type="match status" value="1"/>
</dbReference>
<evidence type="ECO:0000256" key="2">
    <source>
        <dbReference type="ARBA" id="ARBA00022889"/>
    </source>
</evidence>
<dbReference type="PROSITE" id="PS51884">
    <property type="entry name" value="CHAPLIN"/>
    <property type="match status" value="1"/>
</dbReference>
<dbReference type="AlphaFoldDB" id="A0A2W2H4X7"/>
<keyword evidence="1" id="KW-0964">Secreted</keyword>
<dbReference type="EMBL" id="POUA01000001">
    <property type="protein sequence ID" value="PZG57146.1"/>
    <property type="molecule type" value="Genomic_DNA"/>
</dbReference>
<name>A0A2W2H4X7_9ACTN</name>
<proteinExistence type="predicted"/>
<evidence type="ECO:0000256" key="4">
    <source>
        <dbReference type="SAM" id="SignalP"/>
    </source>
</evidence>
<keyword evidence="4" id="KW-0732">Signal</keyword>
<protein>
    <submittedName>
        <fullName evidence="6">DUF320 domain-containing protein</fullName>
    </submittedName>
</protein>
<dbReference type="GO" id="GO:0007155">
    <property type="term" value="P:cell adhesion"/>
    <property type="evidence" value="ECO:0007669"/>
    <property type="project" value="UniProtKB-KW"/>
</dbReference>
<feature type="chain" id="PRO_5015867615" evidence="4">
    <location>
        <begin position="22"/>
        <end position="79"/>
    </location>
</feature>
<organism evidence="6 7">
    <name type="scientific">Spongiactinospora gelatinilytica</name>
    <dbReference type="NCBI Taxonomy" id="2666298"/>
    <lineage>
        <taxon>Bacteria</taxon>
        <taxon>Bacillati</taxon>
        <taxon>Actinomycetota</taxon>
        <taxon>Actinomycetes</taxon>
        <taxon>Streptosporangiales</taxon>
        <taxon>Streptosporangiaceae</taxon>
        <taxon>Spongiactinospora</taxon>
    </lineage>
</organism>
<keyword evidence="7" id="KW-1185">Reference proteome</keyword>
<feature type="domain" description="Chaplin" evidence="5">
    <location>
        <begin position="32"/>
        <end position="72"/>
    </location>
</feature>
<dbReference type="InterPro" id="IPR005528">
    <property type="entry name" value="ChpA-H"/>
</dbReference>
<evidence type="ECO:0000313" key="7">
    <source>
        <dbReference type="Proteomes" id="UP000248544"/>
    </source>
</evidence>